<feature type="transmembrane region" description="Helical" evidence="1">
    <location>
        <begin position="441"/>
        <end position="460"/>
    </location>
</feature>
<feature type="transmembrane region" description="Helical" evidence="1">
    <location>
        <begin position="391"/>
        <end position="409"/>
    </location>
</feature>
<feature type="transmembrane region" description="Helical" evidence="1">
    <location>
        <begin position="12"/>
        <end position="34"/>
    </location>
</feature>
<feature type="transmembrane region" description="Helical" evidence="1">
    <location>
        <begin position="54"/>
        <end position="71"/>
    </location>
</feature>
<organism evidence="2 3">
    <name type="scientific">Jutongia hominis</name>
    <dbReference type="NCBI Taxonomy" id="2763664"/>
    <lineage>
        <taxon>Bacteria</taxon>
        <taxon>Bacillati</taxon>
        <taxon>Bacillota</taxon>
        <taxon>Clostridia</taxon>
        <taxon>Lachnospirales</taxon>
        <taxon>Lachnospiraceae</taxon>
        <taxon>Jutongia</taxon>
    </lineage>
</organism>
<feature type="transmembrane region" description="Helical" evidence="1">
    <location>
        <begin position="294"/>
        <end position="311"/>
    </location>
</feature>
<feature type="transmembrane region" description="Helical" evidence="1">
    <location>
        <begin position="194"/>
        <end position="217"/>
    </location>
</feature>
<dbReference type="PROSITE" id="PS51257">
    <property type="entry name" value="PROKAR_LIPOPROTEIN"/>
    <property type="match status" value="1"/>
</dbReference>
<evidence type="ECO:0000313" key="3">
    <source>
        <dbReference type="Proteomes" id="UP000637513"/>
    </source>
</evidence>
<gene>
    <name evidence="2" type="ORF">H8700_07610</name>
</gene>
<keyword evidence="1" id="KW-1133">Transmembrane helix</keyword>
<keyword evidence="1" id="KW-0812">Transmembrane</keyword>
<feature type="transmembrane region" description="Helical" evidence="1">
    <location>
        <begin position="323"/>
        <end position="348"/>
    </location>
</feature>
<dbReference type="Pfam" id="PF09586">
    <property type="entry name" value="YfhO"/>
    <property type="match status" value="1"/>
</dbReference>
<dbReference type="Proteomes" id="UP000637513">
    <property type="component" value="Unassembled WGS sequence"/>
</dbReference>
<evidence type="ECO:0000256" key="1">
    <source>
        <dbReference type="SAM" id="Phobius"/>
    </source>
</evidence>
<dbReference type="PANTHER" id="PTHR38454">
    <property type="entry name" value="INTEGRAL MEMBRANE PROTEIN-RELATED"/>
    <property type="match status" value="1"/>
</dbReference>
<evidence type="ECO:0000313" key="2">
    <source>
        <dbReference type="EMBL" id="MBC8557573.1"/>
    </source>
</evidence>
<feature type="transmembrane region" description="Helical" evidence="1">
    <location>
        <begin position="229"/>
        <end position="252"/>
    </location>
</feature>
<name>A0ABR7MWJ9_9FIRM</name>
<feature type="transmembrane region" description="Helical" evidence="1">
    <location>
        <begin position="149"/>
        <end position="174"/>
    </location>
</feature>
<comment type="caution">
    <text evidence="2">The sequence shown here is derived from an EMBL/GenBank/DDBJ whole genome shotgun (WGS) entry which is preliminary data.</text>
</comment>
<dbReference type="PANTHER" id="PTHR38454:SF1">
    <property type="entry name" value="INTEGRAL MEMBRANE PROTEIN"/>
    <property type="match status" value="1"/>
</dbReference>
<dbReference type="RefSeq" id="WP_249304871.1">
    <property type="nucleotide sequence ID" value="NZ_JACRSW010000030.1"/>
</dbReference>
<feature type="transmembrane region" description="Helical" evidence="1">
    <location>
        <begin position="415"/>
        <end position="434"/>
    </location>
</feature>
<feature type="transmembrane region" description="Helical" evidence="1">
    <location>
        <begin position="354"/>
        <end position="371"/>
    </location>
</feature>
<proteinExistence type="predicted"/>
<dbReference type="InterPro" id="IPR018580">
    <property type="entry name" value="Uncharacterised_YfhO"/>
</dbReference>
<accession>A0ABR7MWJ9</accession>
<keyword evidence="3" id="KW-1185">Reference proteome</keyword>
<feature type="transmembrane region" description="Helical" evidence="1">
    <location>
        <begin position="106"/>
        <end position="128"/>
    </location>
</feature>
<keyword evidence="1" id="KW-0472">Membrane</keyword>
<reference evidence="2 3" key="1">
    <citation type="submission" date="2020-08" db="EMBL/GenBank/DDBJ databases">
        <title>Genome public.</title>
        <authorList>
            <person name="Liu C."/>
            <person name="Sun Q."/>
        </authorList>
    </citation>
    <scope>NUCLEOTIDE SEQUENCE [LARGE SCALE GENOMIC DNA]</scope>
    <source>
        <strain evidence="2 3">BX3</strain>
    </source>
</reference>
<sequence length="858" mass="97181">MISETNKKRRILYPVAFLLPLLIATTACICMGITPFGDRAWIKWDLEIQYIDYFGWLHSVMHGNSSIAYSFSKSLGGATIALYAYYLASPVNLLVYFFDLSHLTEFVTLALLLKIALSGLTSYLYLSIRFQKKKVSYLLLSTSYALMEYVVAYASNMMFLDGVIMLPLVALGVYKLLYQKKPTLLLFSAAGTILFNWYTGYMVCAFSVIMFLFELGMQKRAWKEKLGSFLSYGVTMFLGLGTSAMLFLPAILAQMKGKSNFSLEQLAPAVRTSLKAVLSTLYIYSETNVSSNPVIYTGGVVLVLCLVLLLHKAVPKRIRIGHLLFLAVGIGCFCLTTTDVLLSCVRIVGSYFFRYSFLLSFLFVMIAGQCLEYIGQNENDSKERKGISEKYAFCLAVLILIAGTLVLEWQSAKKTALIAIVLLLAIYGICYYGFLHTKKVWARYACLLLVFAGLSGELFFNMKEQLGTYVISAKTVSNYYKETSNMIDSLQLEKGDRLEKTFSKLTLWREGGIPPTSEGMSLGYHGITHYSSTFNTELADLGRRMGYTKGAVAPTELTYNEPILFSDSLFGVRYTLTDKKLSTSTYRSKKTDSKNYYAYDNPYALSLGFLVSEKARDFTPKTNVFENHRKTAKLLMGKDVTLYQDAQITMKKTKTSLVWTAKATADGPFYMYMDCSHPDKKMYIDGEYRQIYFNRFYRNLVYLGDYKKGQTVTIELRDDHDSKTDHHVLVKTLNMPVFEKMIATFQDSAWNLKEFSDGNVKATISSDKRRLCMTTVPYDPDWTVRVNGKSVKTKSVVNGMMAFHVPKGKSTITMHYRLAGQKKGIAITIVSLLVFFGWQYIAKKRFYLAKEETKEIQN</sequence>
<protein>
    <submittedName>
        <fullName evidence="2">YfhO family protein</fullName>
    </submittedName>
</protein>
<dbReference type="EMBL" id="JACRSW010000030">
    <property type="protein sequence ID" value="MBC8557573.1"/>
    <property type="molecule type" value="Genomic_DNA"/>
</dbReference>
<feature type="transmembrane region" description="Helical" evidence="1">
    <location>
        <begin position="83"/>
        <end position="100"/>
    </location>
</feature>
<feature type="transmembrane region" description="Helical" evidence="1">
    <location>
        <begin position="824"/>
        <end position="841"/>
    </location>
</feature>